<feature type="transmembrane region" description="Helical" evidence="1">
    <location>
        <begin position="14"/>
        <end position="30"/>
    </location>
</feature>
<organism evidence="2 3">
    <name type="scientific">Cardiocondyla obscurior</name>
    <dbReference type="NCBI Taxonomy" id="286306"/>
    <lineage>
        <taxon>Eukaryota</taxon>
        <taxon>Metazoa</taxon>
        <taxon>Ecdysozoa</taxon>
        <taxon>Arthropoda</taxon>
        <taxon>Hexapoda</taxon>
        <taxon>Insecta</taxon>
        <taxon>Pterygota</taxon>
        <taxon>Neoptera</taxon>
        <taxon>Endopterygota</taxon>
        <taxon>Hymenoptera</taxon>
        <taxon>Apocrita</taxon>
        <taxon>Aculeata</taxon>
        <taxon>Formicoidea</taxon>
        <taxon>Formicidae</taxon>
        <taxon>Myrmicinae</taxon>
        <taxon>Cardiocondyla</taxon>
    </lineage>
</organism>
<keyword evidence="3" id="KW-1185">Reference proteome</keyword>
<evidence type="ECO:0000256" key="1">
    <source>
        <dbReference type="SAM" id="Phobius"/>
    </source>
</evidence>
<proteinExistence type="predicted"/>
<name>A0AAW2GZ49_9HYME</name>
<reference evidence="2 3" key="1">
    <citation type="submission" date="2023-03" db="EMBL/GenBank/DDBJ databases">
        <title>High recombination rates correlate with genetic variation in Cardiocondyla obscurior ants.</title>
        <authorList>
            <person name="Errbii M."/>
        </authorList>
    </citation>
    <scope>NUCLEOTIDE SEQUENCE [LARGE SCALE GENOMIC DNA]</scope>
    <source>
        <strain evidence="2">Alpha-2009</strain>
        <tissue evidence="2">Whole body</tissue>
    </source>
</reference>
<evidence type="ECO:0000313" key="3">
    <source>
        <dbReference type="Proteomes" id="UP001430953"/>
    </source>
</evidence>
<dbReference type="Proteomes" id="UP001430953">
    <property type="component" value="Unassembled WGS sequence"/>
</dbReference>
<accession>A0AAW2GZ49</accession>
<keyword evidence="1" id="KW-0472">Membrane</keyword>
<gene>
    <name evidence="2" type="ORF">PUN28_000307</name>
</gene>
<protein>
    <submittedName>
        <fullName evidence="2">Uncharacterized protein</fullName>
    </submittedName>
</protein>
<dbReference type="EMBL" id="JADYXP020000001">
    <property type="protein sequence ID" value="KAL0132463.1"/>
    <property type="molecule type" value="Genomic_DNA"/>
</dbReference>
<evidence type="ECO:0000313" key="2">
    <source>
        <dbReference type="EMBL" id="KAL0132463.1"/>
    </source>
</evidence>
<keyword evidence="1" id="KW-0812">Transmembrane</keyword>
<dbReference type="AlphaFoldDB" id="A0AAW2GZ49"/>
<keyword evidence="1" id="KW-1133">Transmembrane helix</keyword>
<sequence length="48" mass="5538">MSLNEDCVNNLKSLALYLMKEVFLVIILCLRSKYIEKVASHIAFSTFK</sequence>
<comment type="caution">
    <text evidence="2">The sequence shown here is derived from an EMBL/GenBank/DDBJ whole genome shotgun (WGS) entry which is preliminary data.</text>
</comment>